<keyword evidence="3" id="KW-0067">ATP-binding</keyword>
<proteinExistence type="inferred from homology"/>
<dbReference type="Gene3D" id="1.20.272.10">
    <property type="match status" value="1"/>
</dbReference>
<evidence type="ECO:0000256" key="3">
    <source>
        <dbReference type="ARBA" id="ARBA00022840"/>
    </source>
</evidence>
<sequence>MSLFEEQDSGPELAAPLAVRMRPLTLAEFVGQADLIAPGRFLRRMIDADTVPSMILFGPPGTGKTTLAHIIARETDAQFEQLNAVSAGVADIRRIIDAAQKRLRLLRQRTILFVDEIHRFSKSQQDVLLPFVENGTVTLIGATTENPYFEVNSPLLSRARVFRLLPLGPDEVVAILAAALADEERGLGGTGITCAPAVLAAIADFTGGDARVALNLLEQAAAMATGDGPREITLELLKSIAGERVIGYDKKGDTHYDVASAFIKSMRGSDPDAALHYLARMLEAGEDVKFIARRIVICAAEDVGNADPQALVVATAAMHAVQFIGLPEARIPLAQAVVYIAAAPKSNAAYVAVDQAMADVREKEGGRVPLHLRDASYKGAKLWGHGQDYKYPHNFPGAYVSQQYLPDELKEYVYYRPTDQGFEAEIARRLRERGNARPAK</sequence>
<reference evidence="5 6" key="1">
    <citation type="submission" date="2023-07" db="EMBL/GenBank/DDBJ databases">
        <title>The novel representative of Negativicutes class, Anaeroselena agilis gen. nov. sp. nov.</title>
        <authorList>
            <person name="Prokofeva M.I."/>
            <person name="Elcheninov A.G."/>
            <person name="Klyukina A."/>
            <person name="Kublanov I.V."/>
            <person name="Frolov E.N."/>
            <person name="Podosokorskaya O.A."/>
        </authorList>
    </citation>
    <scope>NUCLEOTIDE SEQUENCE [LARGE SCALE GENOMIC DNA]</scope>
    <source>
        <strain evidence="5 6">4137-cl</strain>
    </source>
</reference>
<dbReference type="Pfam" id="PF12002">
    <property type="entry name" value="MgsA_C"/>
    <property type="match status" value="1"/>
</dbReference>
<dbReference type="InterPro" id="IPR021886">
    <property type="entry name" value="MgsA_C"/>
</dbReference>
<evidence type="ECO:0000256" key="2">
    <source>
        <dbReference type="ARBA" id="ARBA00022741"/>
    </source>
</evidence>
<evidence type="ECO:0000259" key="4">
    <source>
        <dbReference type="SMART" id="SM00382"/>
    </source>
</evidence>
<dbReference type="SMART" id="SM00382">
    <property type="entry name" value="AAA"/>
    <property type="match status" value="1"/>
</dbReference>
<dbReference type="RefSeq" id="WP_413779561.1">
    <property type="nucleotide sequence ID" value="NZ_JAUOZS010000001.1"/>
</dbReference>
<dbReference type="InterPro" id="IPR003593">
    <property type="entry name" value="AAA+_ATPase"/>
</dbReference>
<dbReference type="PANTHER" id="PTHR13779">
    <property type="entry name" value="WERNER HELICASE-INTERACTING PROTEIN 1 FAMILY MEMBER"/>
    <property type="match status" value="1"/>
</dbReference>
<dbReference type="Gene3D" id="1.10.8.60">
    <property type="match status" value="1"/>
</dbReference>
<dbReference type="Pfam" id="PF00004">
    <property type="entry name" value="AAA"/>
    <property type="match status" value="1"/>
</dbReference>
<keyword evidence="6" id="KW-1185">Reference proteome</keyword>
<dbReference type="InterPro" id="IPR051314">
    <property type="entry name" value="AAA_ATPase_RarA/MGS1/WRNIP1"/>
</dbReference>
<protein>
    <submittedName>
        <fullName evidence="5">Replication-associated recombination protein A</fullName>
    </submittedName>
</protein>
<name>A0ABU3NW38_9FIRM</name>
<organism evidence="5 6">
    <name type="scientific">Anaeroselena agilis</name>
    <dbReference type="NCBI Taxonomy" id="3063788"/>
    <lineage>
        <taxon>Bacteria</taxon>
        <taxon>Bacillati</taxon>
        <taxon>Bacillota</taxon>
        <taxon>Negativicutes</taxon>
        <taxon>Acetonemataceae</taxon>
        <taxon>Anaeroselena</taxon>
    </lineage>
</organism>
<dbReference type="Proteomes" id="UP001254848">
    <property type="component" value="Unassembled WGS sequence"/>
</dbReference>
<dbReference type="InterPro" id="IPR032423">
    <property type="entry name" value="AAA_assoc_2"/>
</dbReference>
<evidence type="ECO:0000256" key="1">
    <source>
        <dbReference type="ARBA" id="ARBA00008959"/>
    </source>
</evidence>
<evidence type="ECO:0000313" key="5">
    <source>
        <dbReference type="EMBL" id="MDT8901035.1"/>
    </source>
</evidence>
<dbReference type="SUPFAM" id="SSF52540">
    <property type="entry name" value="P-loop containing nucleoside triphosphate hydrolases"/>
    <property type="match status" value="1"/>
</dbReference>
<evidence type="ECO:0000313" key="6">
    <source>
        <dbReference type="Proteomes" id="UP001254848"/>
    </source>
</evidence>
<dbReference type="PANTHER" id="PTHR13779:SF7">
    <property type="entry name" value="ATPASE WRNIP1"/>
    <property type="match status" value="1"/>
</dbReference>
<feature type="domain" description="AAA+ ATPase" evidence="4">
    <location>
        <begin position="50"/>
        <end position="171"/>
    </location>
</feature>
<dbReference type="CDD" id="cd00009">
    <property type="entry name" value="AAA"/>
    <property type="match status" value="1"/>
</dbReference>
<dbReference type="SUPFAM" id="SSF48019">
    <property type="entry name" value="post-AAA+ oligomerization domain-like"/>
    <property type="match status" value="1"/>
</dbReference>
<accession>A0ABU3NW38</accession>
<dbReference type="Gene3D" id="3.40.50.300">
    <property type="entry name" value="P-loop containing nucleotide triphosphate hydrolases"/>
    <property type="match status" value="1"/>
</dbReference>
<keyword evidence="2" id="KW-0547">Nucleotide-binding</keyword>
<gene>
    <name evidence="5" type="ORF">Q4T40_07290</name>
</gene>
<comment type="similarity">
    <text evidence="1">Belongs to the AAA ATPase family. RarA/MGS1/WRNIP1 subfamily.</text>
</comment>
<dbReference type="EMBL" id="JAUOZS010000001">
    <property type="protein sequence ID" value="MDT8901035.1"/>
    <property type="molecule type" value="Genomic_DNA"/>
</dbReference>
<dbReference type="InterPro" id="IPR027417">
    <property type="entry name" value="P-loop_NTPase"/>
</dbReference>
<dbReference type="Pfam" id="PF16193">
    <property type="entry name" value="AAA_assoc_2"/>
    <property type="match status" value="1"/>
</dbReference>
<dbReference type="InterPro" id="IPR003959">
    <property type="entry name" value="ATPase_AAA_core"/>
</dbReference>
<dbReference type="InterPro" id="IPR008921">
    <property type="entry name" value="DNA_pol3_clamp-load_cplx_C"/>
</dbReference>
<comment type="caution">
    <text evidence="5">The sequence shown here is derived from an EMBL/GenBank/DDBJ whole genome shotgun (WGS) entry which is preliminary data.</text>
</comment>
<dbReference type="CDD" id="cd18139">
    <property type="entry name" value="HLD_clamp_RarA"/>
    <property type="match status" value="1"/>
</dbReference>
<dbReference type="Gene3D" id="1.10.3710.10">
    <property type="entry name" value="DNA polymerase III clamp loader subunits, C-terminal domain"/>
    <property type="match status" value="1"/>
</dbReference>